<dbReference type="NCBIfam" id="NF003673">
    <property type="entry name" value="PRK05298.1"/>
    <property type="match status" value="1"/>
</dbReference>
<feature type="short sequence motif" description="Beta-hairpin" evidence="13">
    <location>
        <begin position="91"/>
        <end position="114"/>
    </location>
</feature>
<keyword evidence="15" id="KW-0175">Coiled coil</keyword>
<evidence type="ECO:0000259" key="17">
    <source>
        <dbReference type="PROSITE" id="PS50151"/>
    </source>
</evidence>
<dbReference type="InterPro" id="IPR024759">
    <property type="entry name" value="UvrB_YAD/RRR_dom"/>
</dbReference>
<reference evidence="20 21" key="1">
    <citation type="submission" date="2020-08" db="EMBL/GenBank/DDBJ databases">
        <title>Sequencing the genomes of 1000 actinobacteria strains.</title>
        <authorList>
            <person name="Klenk H.-P."/>
        </authorList>
    </citation>
    <scope>NUCLEOTIDE SEQUENCE [LARGE SCALE GENOMIC DNA]</scope>
    <source>
        <strain evidence="20 21">DSM 44936</strain>
    </source>
</reference>
<evidence type="ECO:0000256" key="11">
    <source>
        <dbReference type="ARBA" id="ARBA00026033"/>
    </source>
</evidence>
<comment type="domain">
    <text evidence="13">The beta-hairpin motif is involved in DNA binding.</text>
</comment>
<dbReference type="InterPro" id="IPR001650">
    <property type="entry name" value="Helicase_C-like"/>
</dbReference>
<evidence type="ECO:0000256" key="1">
    <source>
        <dbReference type="ARBA" id="ARBA00004496"/>
    </source>
</evidence>
<keyword evidence="4 13" id="KW-0547">Nucleotide-binding</keyword>
<dbReference type="GO" id="GO:0005524">
    <property type="term" value="F:ATP binding"/>
    <property type="evidence" value="ECO:0007669"/>
    <property type="project" value="UniProtKB-UniRule"/>
</dbReference>
<feature type="domain" description="Helicase ATP-binding" evidence="18">
    <location>
        <begin position="25"/>
        <end position="158"/>
    </location>
</feature>
<keyword evidence="3 13" id="KW-0963">Cytoplasm</keyword>
<feature type="region of interest" description="Disordered" evidence="16">
    <location>
        <begin position="611"/>
        <end position="630"/>
    </location>
</feature>
<dbReference type="InterPro" id="IPR036876">
    <property type="entry name" value="UVR_dom_sf"/>
</dbReference>
<dbReference type="FunFam" id="3.40.50.300:FF:000477">
    <property type="entry name" value="UvrABC system protein B"/>
    <property type="match status" value="1"/>
</dbReference>
<comment type="function">
    <text evidence="13">The UvrABC repair system catalyzes the recognition and processing of DNA lesions. A damage recognition complex composed of 2 UvrA and 2 UvrB subunits scans DNA for abnormalities. Upon binding of the UvrA(2)B(2) complex to a putative damaged site, the DNA wraps around one UvrB monomer. DNA wrap is dependent on ATP binding by UvrB and probably causes local melting of the DNA helix, facilitating insertion of UvrB beta-hairpin between the DNA strands. Then UvrB probes one DNA strand for the presence of a lesion. If a lesion is found the UvrA subunits dissociate and the UvrB-DNA preincision complex is formed. This complex is subsequently bound by UvrC and the second UvrB is released. If no lesion is found, the DNA wraps around the other UvrB subunit that will check the other stand for damage.</text>
</comment>
<dbReference type="Gene3D" id="3.40.50.300">
    <property type="entry name" value="P-loop containing nucleotide triphosphate hydrolases"/>
    <property type="match status" value="3"/>
</dbReference>
<feature type="domain" description="UVR" evidence="17">
    <location>
        <begin position="647"/>
        <end position="682"/>
    </location>
</feature>
<evidence type="ECO:0000313" key="20">
    <source>
        <dbReference type="EMBL" id="MBB6474441.1"/>
    </source>
</evidence>
<keyword evidence="5 13" id="KW-0227">DNA damage</keyword>
<evidence type="ECO:0000256" key="5">
    <source>
        <dbReference type="ARBA" id="ARBA00022763"/>
    </source>
</evidence>
<dbReference type="InterPro" id="IPR014001">
    <property type="entry name" value="Helicase_ATP-bd"/>
</dbReference>
<evidence type="ECO:0000256" key="13">
    <source>
        <dbReference type="HAMAP-Rule" id="MF_00204"/>
    </source>
</evidence>
<dbReference type="Pfam" id="PF00271">
    <property type="entry name" value="Helicase_C"/>
    <property type="match status" value="1"/>
</dbReference>
<dbReference type="SMART" id="SM00487">
    <property type="entry name" value="DEXDc"/>
    <property type="match status" value="1"/>
</dbReference>
<dbReference type="GO" id="GO:0003677">
    <property type="term" value="F:DNA binding"/>
    <property type="evidence" value="ECO:0007669"/>
    <property type="project" value="UniProtKB-UniRule"/>
</dbReference>
<evidence type="ECO:0000259" key="18">
    <source>
        <dbReference type="PROSITE" id="PS51192"/>
    </source>
</evidence>
<comment type="similarity">
    <text evidence="2 13 14">Belongs to the UvrB family.</text>
</comment>
<feature type="domain" description="Helicase C-terminal" evidence="19">
    <location>
        <begin position="429"/>
        <end position="595"/>
    </location>
</feature>
<dbReference type="AlphaFoldDB" id="A0A7X0M901"/>
<accession>A0A7X0M901</accession>
<dbReference type="PANTHER" id="PTHR24029">
    <property type="entry name" value="UVRABC SYSTEM PROTEIN B"/>
    <property type="match status" value="1"/>
</dbReference>
<sequence length="692" mass="78163">MAPFEVVTEMTPSGDQPAAIAELERRVKAGEKDNVLLGATGTGKTATVAWLIERLQRPALVMQPNKTLAAQFANELREMLPNNAVEYFVSYYDYYQPEAYVPQTDTYIEKDSSINDEVDRLRHSATNSLLTRRDTVVVASVSCIYGLGTPQEYVDRMLRLKVGQEYDRDGLLRRLVDMQYTRNDLAFTRGTFRVRGDTIEVIPQYEELAVRIEMFGDEIEKLATLHPLTGEVITEDDEIYIFPASHYVAGPERMERAIGAIEAELAESLATMEKQGKLLEAQRLRMRTTYDIEMMRQVGSCSGIENYSRHIDGRGPGTAPHTLLDYFPEDFLLVLDESHQTVPQIGAMYEGDASRKRVLVDHGFRLPSAMDNRPLKWEEFLERIGQTVYLSATPGSYELGRTGGDVVEQVIRPTGLVDPEVVVKPTKGQIDDLVHEIRERAERDERVLVTTLTKKMAEDLTDYLLELGIRVRYLHSEVDTLRRIELLRELRMGEYDVLVGINLLREGLDLPEVSLVAILDADKEGFLRSETSLIQTIGRAARNVSGQVHMYADRVTPSMERAIDETNRRRAKQTAYNEANGIDPQPLRKKIADILDTLAREDADTDRLLGAGRQQSRGKAPVPGYATRQTGQHAKAIAGEMPRAQLESLIQSLTDQMHQAATDLQFEVAARLRDEIKDLKRELRDMREAGVH</sequence>
<dbReference type="FunFam" id="4.10.860.10:FF:000009">
    <property type="entry name" value="UvrABC system protein B"/>
    <property type="match status" value="1"/>
</dbReference>
<gene>
    <name evidence="13" type="primary">uvrB</name>
    <name evidence="20" type="ORF">BJ992_003872</name>
</gene>
<dbReference type="SUPFAM" id="SSF46600">
    <property type="entry name" value="C-terminal UvrC-binding domain of UvrB"/>
    <property type="match status" value="1"/>
</dbReference>
<evidence type="ECO:0000256" key="2">
    <source>
        <dbReference type="ARBA" id="ARBA00008533"/>
    </source>
</evidence>
<dbReference type="GO" id="GO:0009380">
    <property type="term" value="C:excinuclease repair complex"/>
    <property type="evidence" value="ECO:0007669"/>
    <property type="project" value="InterPro"/>
</dbReference>
<dbReference type="GO" id="GO:0005737">
    <property type="term" value="C:cytoplasm"/>
    <property type="evidence" value="ECO:0007669"/>
    <property type="project" value="UniProtKB-SubCell"/>
</dbReference>
<dbReference type="Pfam" id="PF12344">
    <property type="entry name" value="UvrB"/>
    <property type="match status" value="1"/>
</dbReference>
<dbReference type="Gene3D" id="4.10.860.10">
    <property type="entry name" value="UVR domain"/>
    <property type="match status" value="1"/>
</dbReference>
<evidence type="ECO:0000256" key="4">
    <source>
        <dbReference type="ARBA" id="ARBA00022741"/>
    </source>
</evidence>
<protein>
    <recommendedName>
        <fullName evidence="12 13">UvrABC system protein B</fullName>
        <shortName evidence="13">Protein UvrB</shortName>
    </recommendedName>
    <alternativeName>
        <fullName evidence="13">Excinuclease ABC subunit B</fullName>
    </alternativeName>
</protein>
<comment type="caution">
    <text evidence="20">The sequence shown here is derived from an EMBL/GenBank/DDBJ whole genome shotgun (WGS) entry which is preliminary data.</text>
</comment>
<feature type="binding site" evidence="13">
    <location>
        <begin position="38"/>
        <end position="45"/>
    </location>
    <ligand>
        <name>ATP</name>
        <dbReference type="ChEBI" id="CHEBI:30616"/>
    </ligand>
</feature>
<keyword evidence="8 13" id="KW-0267">Excision nuclease</keyword>
<dbReference type="Pfam" id="PF17757">
    <property type="entry name" value="UvrB_inter"/>
    <property type="match status" value="1"/>
</dbReference>
<dbReference type="GO" id="GO:0009432">
    <property type="term" value="P:SOS response"/>
    <property type="evidence" value="ECO:0007669"/>
    <property type="project" value="UniProtKB-UniRule"/>
</dbReference>
<dbReference type="GO" id="GO:0006289">
    <property type="term" value="P:nucleotide-excision repair"/>
    <property type="evidence" value="ECO:0007669"/>
    <property type="project" value="UniProtKB-UniRule"/>
</dbReference>
<dbReference type="Pfam" id="PF04851">
    <property type="entry name" value="ResIII"/>
    <property type="match status" value="1"/>
</dbReference>
<dbReference type="InterPro" id="IPR027417">
    <property type="entry name" value="P-loop_NTPase"/>
</dbReference>
<dbReference type="InterPro" id="IPR004807">
    <property type="entry name" value="UvrB"/>
</dbReference>
<evidence type="ECO:0000256" key="14">
    <source>
        <dbReference type="RuleBase" id="RU003587"/>
    </source>
</evidence>
<evidence type="ECO:0000256" key="9">
    <source>
        <dbReference type="ARBA" id="ARBA00023204"/>
    </source>
</evidence>
<organism evidence="20 21">
    <name type="scientific">Sphaerisporangium rubeum</name>
    <dbReference type="NCBI Taxonomy" id="321317"/>
    <lineage>
        <taxon>Bacteria</taxon>
        <taxon>Bacillati</taxon>
        <taxon>Actinomycetota</taxon>
        <taxon>Actinomycetes</taxon>
        <taxon>Streptosporangiales</taxon>
        <taxon>Streptosporangiaceae</taxon>
        <taxon>Sphaerisporangium</taxon>
    </lineage>
</organism>
<dbReference type="CDD" id="cd18790">
    <property type="entry name" value="SF2_C_UvrB"/>
    <property type="match status" value="1"/>
</dbReference>
<comment type="subunit">
    <text evidence="11 13 14">Forms a heterotetramer with UvrA during the search for lesions. Interacts with UvrC in an incision complex.</text>
</comment>
<evidence type="ECO:0000256" key="8">
    <source>
        <dbReference type="ARBA" id="ARBA00022881"/>
    </source>
</evidence>
<dbReference type="InterPro" id="IPR041471">
    <property type="entry name" value="UvrB_inter"/>
</dbReference>
<dbReference type="NCBIfam" id="TIGR00631">
    <property type="entry name" value="uvrb"/>
    <property type="match status" value="1"/>
</dbReference>
<dbReference type="SUPFAM" id="SSF52540">
    <property type="entry name" value="P-loop containing nucleoside triphosphate hydrolases"/>
    <property type="match status" value="2"/>
</dbReference>
<dbReference type="InterPro" id="IPR006935">
    <property type="entry name" value="Helicase/UvrB_N"/>
</dbReference>
<dbReference type="EMBL" id="JACHIU010000001">
    <property type="protein sequence ID" value="MBB6474441.1"/>
    <property type="molecule type" value="Genomic_DNA"/>
</dbReference>
<dbReference type="GO" id="GO:0009381">
    <property type="term" value="F:excinuclease ABC activity"/>
    <property type="evidence" value="ECO:0007669"/>
    <property type="project" value="UniProtKB-UniRule"/>
</dbReference>
<proteinExistence type="inferred from homology"/>
<evidence type="ECO:0000256" key="16">
    <source>
        <dbReference type="SAM" id="MobiDB-lite"/>
    </source>
</evidence>
<dbReference type="InterPro" id="IPR001943">
    <property type="entry name" value="UVR_dom"/>
</dbReference>
<dbReference type="CDD" id="cd17916">
    <property type="entry name" value="DEXHc_UvrB"/>
    <property type="match status" value="1"/>
</dbReference>
<evidence type="ECO:0000256" key="15">
    <source>
        <dbReference type="SAM" id="Coils"/>
    </source>
</evidence>
<evidence type="ECO:0000256" key="7">
    <source>
        <dbReference type="ARBA" id="ARBA00022840"/>
    </source>
</evidence>
<dbReference type="PANTHER" id="PTHR24029:SF0">
    <property type="entry name" value="UVRABC SYSTEM PROTEIN B"/>
    <property type="match status" value="1"/>
</dbReference>
<dbReference type="PROSITE" id="PS50151">
    <property type="entry name" value="UVR"/>
    <property type="match status" value="1"/>
</dbReference>
<evidence type="ECO:0000259" key="19">
    <source>
        <dbReference type="PROSITE" id="PS51194"/>
    </source>
</evidence>
<evidence type="ECO:0000256" key="10">
    <source>
        <dbReference type="ARBA" id="ARBA00023236"/>
    </source>
</evidence>
<evidence type="ECO:0000256" key="12">
    <source>
        <dbReference type="ARBA" id="ARBA00029504"/>
    </source>
</evidence>
<keyword evidence="9 13" id="KW-0234">DNA repair</keyword>
<feature type="coiled-coil region" evidence="15">
    <location>
        <begin position="643"/>
        <end position="689"/>
    </location>
</feature>
<comment type="subcellular location">
    <subcellularLocation>
        <location evidence="1 13 14">Cytoplasm</location>
    </subcellularLocation>
</comment>
<keyword evidence="6 13" id="KW-0228">DNA excision</keyword>
<dbReference type="HAMAP" id="MF_00204">
    <property type="entry name" value="UvrB"/>
    <property type="match status" value="1"/>
</dbReference>
<dbReference type="GO" id="GO:0016887">
    <property type="term" value="F:ATP hydrolysis activity"/>
    <property type="evidence" value="ECO:0007669"/>
    <property type="project" value="InterPro"/>
</dbReference>
<evidence type="ECO:0000256" key="6">
    <source>
        <dbReference type="ARBA" id="ARBA00022769"/>
    </source>
</evidence>
<evidence type="ECO:0000256" key="3">
    <source>
        <dbReference type="ARBA" id="ARBA00022490"/>
    </source>
</evidence>
<dbReference type="PROSITE" id="PS51192">
    <property type="entry name" value="HELICASE_ATP_BIND_1"/>
    <property type="match status" value="1"/>
</dbReference>
<dbReference type="Pfam" id="PF02151">
    <property type="entry name" value="UVR"/>
    <property type="match status" value="1"/>
</dbReference>
<dbReference type="Proteomes" id="UP000555564">
    <property type="component" value="Unassembled WGS sequence"/>
</dbReference>
<evidence type="ECO:0000313" key="21">
    <source>
        <dbReference type="Proteomes" id="UP000555564"/>
    </source>
</evidence>
<keyword evidence="7 13" id="KW-0067">ATP-binding</keyword>
<name>A0A7X0M901_9ACTN</name>
<dbReference type="PROSITE" id="PS51194">
    <property type="entry name" value="HELICASE_CTER"/>
    <property type="match status" value="1"/>
</dbReference>
<keyword evidence="21" id="KW-1185">Reference proteome</keyword>
<dbReference type="SMART" id="SM00490">
    <property type="entry name" value="HELICc"/>
    <property type="match status" value="1"/>
</dbReference>
<keyword evidence="10 13" id="KW-0742">SOS response</keyword>